<dbReference type="CDD" id="cd03299">
    <property type="entry name" value="ABC_ModC_like"/>
    <property type="match status" value="1"/>
</dbReference>
<dbReference type="SUPFAM" id="SSF52540">
    <property type="entry name" value="P-loop containing nucleoside triphosphate hydrolases"/>
    <property type="match status" value="1"/>
</dbReference>
<keyword evidence="2" id="KW-0547">Nucleotide-binding</keyword>
<dbReference type="GO" id="GO:0016887">
    <property type="term" value="F:ATP hydrolysis activity"/>
    <property type="evidence" value="ECO:0007669"/>
    <property type="project" value="InterPro"/>
</dbReference>
<dbReference type="SMART" id="SM00382">
    <property type="entry name" value="AAA"/>
    <property type="match status" value="1"/>
</dbReference>
<dbReference type="Gene3D" id="3.40.50.300">
    <property type="entry name" value="P-loop containing nucleotide triphosphate hydrolases"/>
    <property type="match status" value="1"/>
</dbReference>
<dbReference type="PROSITE" id="PS50893">
    <property type="entry name" value="ABC_TRANSPORTER_2"/>
    <property type="match status" value="1"/>
</dbReference>
<dbReference type="AlphaFoldDB" id="A0A5K7Z871"/>
<proteinExistence type="predicted"/>
<dbReference type="GO" id="GO:0005524">
    <property type="term" value="F:ATP binding"/>
    <property type="evidence" value="ECO:0007669"/>
    <property type="project" value="UniProtKB-KW"/>
</dbReference>
<dbReference type="SUPFAM" id="SSF50331">
    <property type="entry name" value="MOP-like"/>
    <property type="match status" value="1"/>
</dbReference>
<name>A0A5K7Z871_9BACT</name>
<keyword evidence="6" id="KW-1185">Reference proteome</keyword>
<dbReference type="OrthoDB" id="9809450at2"/>
<dbReference type="Proteomes" id="UP000427769">
    <property type="component" value="Chromosome"/>
</dbReference>
<feature type="domain" description="ABC transporter" evidence="4">
    <location>
        <begin position="1"/>
        <end position="231"/>
    </location>
</feature>
<organism evidence="5 6">
    <name type="scientific">Desulfosarcina widdelii</name>
    <dbReference type="NCBI Taxonomy" id="947919"/>
    <lineage>
        <taxon>Bacteria</taxon>
        <taxon>Pseudomonadati</taxon>
        <taxon>Thermodesulfobacteriota</taxon>
        <taxon>Desulfobacteria</taxon>
        <taxon>Desulfobacterales</taxon>
        <taxon>Desulfosarcinaceae</taxon>
        <taxon>Desulfosarcina</taxon>
    </lineage>
</organism>
<dbReference type="EMBL" id="AP021875">
    <property type="protein sequence ID" value="BBO78222.1"/>
    <property type="molecule type" value="Genomic_DNA"/>
</dbReference>
<evidence type="ECO:0000256" key="3">
    <source>
        <dbReference type="ARBA" id="ARBA00022840"/>
    </source>
</evidence>
<dbReference type="InterPro" id="IPR027417">
    <property type="entry name" value="P-loop_NTPase"/>
</dbReference>
<reference evidence="5 6" key="1">
    <citation type="submission" date="2019-11" db="EMBL/GenBank/DDBJ databases">
        <title>Comparative genomics of hydrocarbon-degrading Desulfosarcina strains.</title>
        <authorList>
            <person name="Watanabe M."/>
            <person name="Kojima H."/>
            <person name="Fukui M."/>
        </authorList>
    </citation>
    <scope>NUCLEOTIDE SEQUENCE [LARGE SCALE GENOMIC DNA]</scope>
    <source>
        <strain evidence="5 6">PP31</strain>
    </source>
</reference>
<keyword evidence="1" id="KW-0813">Transport</keyword>
<dbReference type="InterPro" id="IPR008995">
    <property type="entry name" value="Mo/tungstate-bd_C_term_dom"/>
</dbReference>
<dbReference type="Gene3D" id="2.40.50.100">
    <property type="match status" value="2"/>
</dbReference>
<dbReference type="InterPro" id="IPR003439">
    <property type="entry name" value="ABC_transporter-like_ATP-bd"/>
</dbReference>
<dbReference type="PANTHER" id="PTHR42781">
    <property type="entry name" value="SPERMIDINE/PUTRESCINE IMPORT ATP-BINDING PROTEIN POTA"/>
    <property type="match status" value="1"/>
</dbReference>
<dbReference type="KEGG" id="dwd:DSCW_56390"/>
<evidence type="ECO:0000259" key="4">
    <source>
        <dbReference type="PROSITE" id="PS50893"/>
    </source>
</evidence>
<dbReference type="InterPro" id="IPR017871">
    <property type="entry name" value="ABC_transporter-like_CS"/>
</dbReference>
<protein>
    <submittedName>
        <fullName evidence="5">ABC transporter ATPase</fullName>
    </submittedName>
</protein>
<dbReference type="PANTHER" id="PTHR42781:SF7">
    <property type="entry name" value="MOLYBDENUM ABC TRANSPORTER, ATP-BINDING PROTEIN"/>
    <property type="match status" value="1"/>
</dbReference>
<dbReference type="InterPro" id="IPR003593">
    <property type="entry name" value="AAA+_ATPase"/>
</dbReference>
<evidence type="ECO:0000256" key="1">
    <source>
        <dbReference type="ARBA" id="ARBA00022448"/>
    </source>
</evidence>
<gene>
    <name evidence="5" type="ORF">DSCW_56390</name>
</gene>
<evidence type="ECO:0000313" key="6">
    <source>
        <dbReference type="Proteomes" id="UP000427769"/>
    </source>
</evidence>
<dbReference type="PROSITE" id="PS00211">
    <property type="entry name" value="ABC_TRANSPORTER_1"/>
    <property type="match status" value="1"/>
</dbReference>
<evidence type="ECO:0000313" key="5">
    <source>
        <dbReference type="EMBL" id="BBO78222.1"/>
    </source>
</evidence>
<dbReference type="InterPro" id="IPR050093">
    <property type="entry name" value="ABC_SmlMolc_Importer"/>
</dbReference>
<dbReference type="RefSeq" id="WP_155306882.1">
    <property type="nucleotide sequence ID" value="NZ_AP021875.1"/>
</dbReference>
<keyword evidence="3" id="KW-0067">ATP-binding</keyword>
<sequence length="354" mass="39580">MSFVDIDDLSIDLGEFSLKGVSLSLERGDYLTIIGPTGAGKTIFLETIVGFWRPDRGRIVLDGRDITTEPPEYRHIGIVYQDYALLPHMTVYRNIAYGLKKHKPENMDEAIRKMARSLHIDHLLHRKPITLSGGEQQRAALARVLIVEPSLLLMDEPFSALDPQTRRRARLLLKEAIGERATTVIHITHDLDDAWALANKLAVFKDGRLLQMGAMDTVFSQPKNRFVAEFVGTGFFSGTVVSRENGCVNIDVEGTCLQSLDRADKGKPVNVAIRCEDIRVSRKKPSVANGFNILNATLKNVIPEGSSSLLDLRVDNLEMNALLTQNAMRRLDARRGDNLYALIRKEHVKIVQDG</sequence>
<accession>A0A5K7Z871</accession>
<evidence type="ECO:0000256" key="2">
    <source>
        <dbReference type="ARBA" id="ARBA00022741"/>
    </source>
</evidence>
<dbReference type="Pfam" id="PF00005">
    <property type="entry name" value="ABC_tran"/>
    <property type="match status" value="1"/>
</dbReference>